<dbReference type="FunFam" id="3.30.70.270:FF:000001">
    <property type="entry name" value="Diguanylate cyclase domain protein"/>
    <property type="match status" value="1"/>
</dbReference>
<dbReference type="InterPro" id="IPR050469">
    <property type="entry name" value="Diguanylate_Cyclase"/>
</dbReference>
<dbReference type="Gene3D" id="3.30.70.270">
    <property type="match status" value="1"/>
</dbReference>
<gene>
    <name evidence="7" type="ORF">IPN91_13895</name>
</gene>
<dbReference type="Gene3D" id="3.40.50.2300">
    <property type="match status" value="1"/>
</dbReference>
<dbReference type="GO" id="GO:1902201">
    <property type="term" value="P:negative regulation of bacterial-type flagellum-dependent cell motility"/>
    <property type="evidence" value="ECO:0007669"/>
    <property type="project" value="TreeGrafter"/>
</dbReference>
<dbReference type="GO" id="GO:0043709">
    <property type="term" value="P:cell adhesion involved in single-species biofilm formation"/>
    <property type="evidence" value="ECO:0007669"/>
    <property type="project" value="TreeGrafter"/>
</dbReference>
<accession>A0A936F4D7</accession>
<name>A0A936F4D7_9BACT</name>
<evidence type="ECO:0000259" key="5">
    <source>
        <dbReference type="PROSITE" id="PS50110"/>
    </source>
</evidence>
<evidence type="ECO:0000259" key="6">
    <source>
        <dbReference type="PROSITE" id="PS50887"/>
    </source>
</evidence>
<dbReference type="SMART" id="SM00448">
    <property type="entry name" value="REC"/>
    <property type="match status" value="1"/>
</dbReference>
<dbReference type="Proteomes" id="UP000709959">
    <property type="component" value="Unassembled WGS sequence"/>
</dbReference>
<sequence>MAGRILIVDDNAMIRSEIKAVLMKDGSFTHFMEASDGLTAFKTIMEQPPDLVLCDLVMPGFDGLKFLGLKASRKELEQIPVIILTAEDDLDRKAEILERGASDYVTKPFHEKELLARVRIHTKLKLLQDELREKNLQLETLSVTDPLTGLANRRRLMARLEEEVQRARRYKTPLSVVMIDIDHFKQVNDTHGHAMGDEVLRNIGALLRANVRTTDLAARYGGEELTLVLTHTDLEAARQVAENLRQKFAELEHQLDGVTLKKTASMGVASRDGQGDVPHAEELLKAADEALYRAKQGGRNRVEVTG</sequence>
<dbReference type="SMART" id="SM00267">
    <property type="entry name" value="GGDEF"/>
    <property type="match status" value="1"/>
</dbReference>
<dbReference type="AlphaFoldDB" id="A0A936F4D7"/>
<dbReference type="InterPro" id="IPR011006">
    <property type="entry name" value="CheY-like_superfamily"/>
</dbReference>
<keyword evidence="3" id="KW-0597">Phosphoprotein</keyword>
<dbReference type="NCBIfam" id="TIGR00254">
    <property type="entry name" value="GGDEF"/>
    <property type="match status" value="1"/>
</dbReference>
<evidence type="ECO:0000256" key="3">
    <source>
        <dbReference type="PROSITE-ProRule" id="PRU00169"/>
    </source>
</evidence>
<dbReference type="PANTHER" id="PTHR45138:SF9">
    <property type="entry name" value="DIGUANYLATE CYCLASE DGCM-RELATED"/>
    <property type="match status" value="1"/>
</dbReference>
<dbReference type="GO" id="GO:0000160">
    <property type="term" value="P:phosphorelay signal transduction system"/>
    <property type="evidence" value="ECO:0007669"/>
    <property type="project" value="InterPro"/>
</dbReference>
<proteinExistence type="predicted"/>
<evidence type="ECO:0000313" key="8">
    <source>
        <dbReference type="Proteomes" id="UP000709959"/>
    </source>
</evidence>
<dbReference type="InterPro" id="IPR000160">
    <property type="entry name" value="GGDEF_dom"/>
</dbReference>
<comment type="caution">
    <text evidence="7">The sequence shown here is derived from an EMBL/GenBank/DDBJ whole genome shotgun (WGS) entry which is preliminary data.</text>
</comment>
<dbReference type="EMBL" id="JADKCH010000026">
    <property type="protein sequence ID" value="MBK8573683.1"/>
    <property type="molecule type" value="Genomic_DNA"/>
</dbReference>
<feature type="domain" description="GGDEF" evidence="6">
    <location>
        <begin position="172"/>
        <end position="306"/>
    </location>
</feature>
<dbReference type="SUPFAM" id="SSF52172">
    <property type="entry name" value="CheY-like"/>
    <property type="match status" value="1"/>
</dbReference>
<dbReference type="GO" id="GO:0005886">
    <property type="term" value="C:plasma membrane"/>
    <property type="evidence" value="ECO:0007669"/>
    <property type="project" value="TreeGrafter"/>
</dbReference>
<organism evidence="7 8">
    <name type="scientific">Candidatus Geothrix odensensis</name>
    <dbReference type="NCBI Taxonomy" id="2954440"/>
    <lineage>
        <taxon>Bacteria</taxon>
        <taxon>Pseudomonadati</taxon>
        <taxon>Acidobacteriota</taxon>
        <taxon>Holophagae</taxon>
        <taxon>Holophagales</taxon>
        <taxon>Holophagaceae</taxon>
        <taxon>Geothrix</taxon>
    </lineage>
</organism>
<dbReference type="EC" id="2.7.7.65" evidence="1"/>
<evidence type="ECO:0000313" key="7">
    <source>
        <dbReference type="EMBL" id="MBK8573683.1"/>
    </source>
</evidence>
<evidence type="ECO:0000256" key="4">
    <source>
        <dbReference type="SAM" id="Coils"/>
    </source>
</evidence>
<feature type="coiled-coil region" evidence="4">
    <location>
        <begin position="234"/>
        <end position="261"/>
    </location>
</feature>
<dbReference type="InterPro" id="IPR043128">
    <property type="entry name" value="Rev_trsase/Diguanyl_cyclase"/>
</dbReference>
<comment type="catalytic activity">
    <reaction evidence="2">
        <text>2 GTP = 3',3'-c-di-GMP + 2 diphosphate</text>
        <dbReference type="Rhea" id="RHEA:24898"/>
        <dbReference type="ChEBI" id="CHEBI:33019"/>
        <dbReference type="ChEBI" id="CHEBI:37565"/>
        <dbReference type="ChEBI" id="CHEBI:58805"/>
        <dbReference type="EC" id="2.7.7.65"/>
    </reaction>
</comment>
<dbReference type="SUPFAM" id="SSF55073">
    <property type="entry name" value="Nucleotide cyclase"/>
    <property type="match status" value="1"/>
</dbReference>
<feature type="modified residue" description="4-aspartylphosphate" evidence="3">
    <location>
        <position position="55"/>
    </location>
</feature>
<feature type="coiled-coil region" evidence="4">
    <location>
        <begin position="124"/>
        <end position="170"/>
    </location>
</feature>
<evidence type="ECO:0000256" key="2">
    <source>
        <dbReference type="ARBA" id="ARBA00034247"/>
    </source>
</evidence>
<dbReference type="Pfam" id="PF00990">
    <property type="entry name" value="GGDEF"/>
    <property type="match status" value="1"/>
</dbReference>
<dbReference type="InterPro" id="IPR029787">
    <property type="entry name" value="Nucleotide_cyclase"/>
</dbReference>
<protein>
    <recommendedName>
        <fullName evidence="1">diguanylate cyclase</fullName>
        <ecNumber evidence="1">2.7.7.65</ecNumber>
    </recommendedName>
</protein>
<dbReference type="InterPro" id="IPR001789">
    <property type="entry name" value="Sig_transdc_resp-reg_receiver"/>
</dbReference>
<dbReference type="PANTHER" id="PTHR45138">
    <property type="entry name" value="REGULATORY COMPONENTS OF SENSORY TRANSDUCTION SYSTEM"/>
    <property type="match status" value="1"/>
</dbReference>
<keyword evidence="4" id="KW-0175">Coiled coil</keyword>
<dbReference type="PROSITE" id="PS50110">
    <property type="entry name" value="RESPONSE_REGULATORY"/>
    <property type="match status" value="1"/>
</dbReference>
<dbReference type="CDD" id="cd01949">
    <property type="entry name" value="GGDEF"/>
    <property type="match status" value="1"/>
</dbReference>
<evidence type="ECO:0000256" key="1">
    <source>
        <dbReference type="ARBA" id="ARBA00012528"/>
    </source>
</evidence>
<feature type="domain" description="Response regulatory" evidence="5">
    <location>
        <begin position="4"/>
        <end position="122"/>
    </location>
</feature>
<reference evidence="7 8" key="1">
    <citation type="submission" date="2020-10" db="EMBL/GenBank/DDBJ databases">
        <title>Connecting structure to function with the recovery of over 1000 high-quality activated sludge metagenome-assembled genomes encoding full-length rRNA genes using long-read sequencing.</title>
        <authorList>
            <person name="Singleton C.M."/>
            <person name="Petriglieri F."/>
            <person name="Kristensen J.M."/>
            <person name="Kirkegaard R.H."/>
            <person name="Michaelsen T.Y."/>
            <person name="Andersen M.H."/>
            <person name="Karst S.M."/>
            <person name="Dueholm M.S."/>
            <person name="Nielsen P.H."/>
            <person name="Albertsen M."/>
        </authorList>
    </citation>
    <scope>NUCLEOTIDE SEQUENCE [LARGE SCALE GENOMIC DNA]</scope>
    <source>
        <strain evidence="7">OdNE_18-Q3-R46-58_MAXAC.008</strain>
    </source>
</reference>
<dbReference type="Pfam" id="PF00072">
    <property type="entry name" value="Response_reg"/>
    <property type="match status" value="1"/>
</dbReference>
<dbReference type="PROSITE" id="PS50887">
    <property type="entry name" value="GGDEF"/>
    <property type="match status" value="1"/>
</dbReference>
<dbReference type="GO" id="GO:0052621">
    <property type="term" value="F:diguanylate cyclase activity"/>
    <property type="evidence" value="ECO:0007669"/>
    <property type="project" value="UniProtKB-EC"/>
</dbReference>